<dbReference type="Proteomes" id="UP000682733">
    <property type="component" value="Unassembled WGS sequence"/>
</dbReference>
<organism evidence="1 2">
    <name type="scientific">Didymodactylos carnosus</name>
    <dbReference type="NCBI Taxonomy" id="1234261"/>
    <lineage>
        <taxon>Eukaryota</taxon>
        <taxon>Metazoa</taxon>
        <taxon>Spiralia</taxon>
        <taxon>Gnathifera</taxon>
        <taxon>Rotifera</taxon>
        <taxon>Eurotatoria</taxon>
        <taxon>Bdelloidea</taxon>
        <taxon>Philodinida</taxon>
        <taxon>Philodinidae</taxon>
        <taxon>Didymodactylos</taxon>
    </lineage>
</organism>
<accession>A0A8S2Y6Q9</accession>
<evidence type="ECO:0000313" key="2">
    <source>
        <dbReference type="Proteomes" id="UP000682733"/>
    </source>
</evidence>
<proteinExistence type="predicted"/>
<comment type="caution">
    <text evidence="1">The sequence shown here is derived from an EMBL/GenBank/DDBJ whole genome shotgun (WGS) entry which is preliminary data.</text>
</comment>
<feature type="non-terminal residue" evidence="1">
    <location>
        <position position="1"/>
    </location>
</feature>
<evidence type="ECO:0000313" key="1">
    <source>
        <dbReference type="EMBL" id="CAF4538593.1"/>
    </source>
</evidence>
<reference evidence="1" key="1">
    <citation type="submission" date="2021-02" db="EMBL/GenBank/DDBJ databases">
        <authorList>
            <person name="Nowell W R."/>
        </authorList>
    </citation>
    <scope>NUCLEOTIDE SEQUENCE</scope>
</reference>
<dbReference type="EMBL" id="CAJOBA010106313">
    <property type="protein sequence ID" value="CAF4538593.1"/>
    <property type="molecule type" value="Genomic_DNA"/>
</dbReference>
<gene>
    <name evidence="1" type="ORF">TMI583_LOCUS49276</name>
</gene>
<protein>
    <submittedName>
        <fullName evidence="1">Uncharacterized protein</fullName>
    </submittedName>
</protein>
<name>A0A8S2Y6Q9_9BILA</name>
<sequence>MVTEKEHNTGNAMFNFHRNPLTIFEIDHTLSECYRALGPKQGYNYGVVKFVIANDKEYPVHKNIEYLTLTIWRT</sequence>
<dbReference type="AlphaFoldDB" id="A0A8S2Y6Q9"/>